<organism evidence="6">
    <name type="scientific">marine metagenome</name>
    <dbReference type="NCBI Taxonomy" id="408172"/>
    <lineage>
        <taxon>unclassified sequences</taxon>
        <taxon>metagenomes</taxon>
        <taxon>ecological metagenomes</taxon>
    </lineage>
</organism>
<evidence type="ECO:0000259" key="5">
    <source>
        <dbReference type="Pfam" id="PF00005"/>
    </source>
</evidence>
<feature type="domain" description="ABC transporter" evidence="5">
    <location>
        <begin position="22"/>
        <end position="97"/>
    </location>
</feature>
<name>A0A383ECJ9_9ZZZZ</name>
<dbReference type="InterPro" id="IPR027417">
    <property type="entry name" value="P-loop_NTPase"/>
</dbReference>
<evidence type="ECO:0000313" key="6">
    <source>
        <dbReference type="EMBL" id="SVE54110.1"/>
    </source>
</evidence>
<accession>A0A383ECJ9</accession>
<keyword evidence="2" id="KW-0813">Transport</keyword>
<evidence type="ECO:0000256" key="3">
    <source>
        <dbReference type="ARBA" id="ARBA00022741"/>
    </source>
</evidence>
<dbReference type="EMBL" id="UINC01224473">
    <property type="protein sequence ID" value="SVE54110.1"/>
    <property type="molecule type" value="Genomic_DNA"/>
</dbReference>
<reference evidence="6" key="1">
    <citation type="submission" date="2018-05" db="EMBL/GenBank/DDBJ databases">
        <authorList>
            <person name="Lanie J.A."/>
            <person name="Ng W.-L."/>
            <person name="Kazmierczak K.M."/>
            <person name="Andrzejewski T.M."/>
            <person name="Davidsen T.M."/>
            <person name="Wayne K.J."/>
            <person name="Tettelin H."/>
            <person name="Glass J.I."/>
            <person name="Rusch D."/>
            <person name="Podicherti R."/>
            <person name="Tsui H.-C.T."/>
            <person name="Winkler M.E."/>
        </authorList>
    </citation>
    <scope>NUCLEOTIDE SEQUENCE</scope>
</reference>
<keyword evidence="3" id="KW-0547">Nucleotide-binding</keyword>
<dbReference type="Gene3D" id="3.40.50.300">
    <property type="entry name" value="P-loop containing nucleotide triphosphate hydrolases"/>
    <property type="match status" value="1"/>
</dbReference>
<comment type="similarity">
    <text evidence="1">Belongs to the ABC transporter superfamily.</text>
</comment>
<dbReference type="SUPFAM" id="SSF52540">
    <property type="entry name" value="P-loop containing nucleoside triphosphate hydrolases"/>
    <property type="match status" value="1"/>
</dbReference>
<proteinExistence type="inferred from homology"/>
<evidence type="ECO:0000256" key="2">
    <source>
        <dbReference type="ARBA" id="ARBA00022448"/>
    </source>
</evidence>
<dbReference type="GO" id="GO:0005524">
    <property type="term" value="F:ATP binding"/>
    <property type="evidence" value="ECO:0007669"/>
    <property type="project" value="UniProtKB-KW"/>
</dbReference>
<feature type="non-terminal residue" evidence="6">
    <location>
        <position position="117"/>
    </location>
</feature>
<dbReference type="InterPro" id="IPR003439">
    <property type="entry name" value="ABC_transporter-like_ATP-bd"/>
</dbReference>
<dbReference type="InterPro" id="IPR050763">
    <property type="entry name" value="ABC_transporter_ATP-binding"/>
</dbReference>
<sequence length="117" mass="12997">MIEPVIEVRDLKKSYGDSKAIRGIDFAIKKGEIFALLGPNGAGKTTIMEILEGYIQRSSGHVSVLGYDPDSSPKELRSRVGIVLQETGVDRYLKVGEIIRQFSGFYRNPKPLNDILD</sequence>
<evidence type="ECO:0000256" key="4">
    <source>
        <dbReference type="ARBA" id="ARBA00022840"/>
    </source>
</evidence>
<gene>
    <name evidence="6" type="ORF">METZ01_LOCUS506964</name>
</gene>
<dbReference type="PANTHER" id="PTHR42711">
    <property type="entry name" value="ABC TRANSPORTER ATP-BINDING PROTEIN"/>
    <property type="match status" value="1"/>
</dbReference>
<keyword evidence="4" id="KW-0067">ATP-binding</keyword>
<dbReference type="PANTHER" id="PTHR42711:SF5">
    <property type="entry name" value="ABC TRANSPORTER ATP-BINDING PROTEIN NATA"/>
    <property type="match status" value="1"/>
</dbReference>
<dbReference type="Pfam" id="PF00005">
    <property type="entry name" value="ABC_tran"/>
    <property type="match status" value="1"/>
</dbReference>
<evidence type="ECO:0000256" key="1">
    <source>
        <dbReference type="ARBA" id="ARBA00005417"/>
    </source>
</evidence>
<protein>
    <recommendedName>
        <fullName evidence="5">ABC transporter domain-containing protein</fullName>
    </recommendedName>
</protein>
<dbReference type="AlphaFoldDB" id="A0A383ECJ9"/>
<dbReference type="GO" id="GO:0016887">
    <property type="term" value="F:ATP hydrolysis activity"/>
    <property type="evidence" value="ECO:0007669"/>
    <property type="project" value="InterPro"/>
</dbReference>